<dbReference type="EC" id="2.5.1.32" evidence="2"/>
<evidence type="ECO:0000256" key="2">
    <source>
        <dbReference type="ARBA" id="ARBA00012396"/>
    </source>
</evidence>
<protein>
    <recommendedName>
        <fullName evidence="2">15-cis-phytoene synthase</fullName>
        <ecNumber evidence="2">2.5.1.32</ecNumber>
    </recommendedName>
</protein>
<comment type="catalytic activity">
    <reaction evidence="1">
        <text>2 (2E,6E,10E)-geranylgeranyl diphosphate = 15-cis-phytoene + 2 diphosphate</text>
        <dbReference type="Rhea" id="RHEA:34475"/>
        <dbReference type="ChEBI" id="CHEBI:27787"/>
        <dbReference type="ChEBI" id="CHEBI:33019"/>
        <dbReference type="ChEBI" id="CHEBI:58756"/>
        <dbReference type="EC" id="2.5.1.32"/>
    </reaction>
</comment>
<dbReference type="GeneID" id="107073833"/>
<keyword evidence="3" id="KW-0125">Carotenoid biosynthesis</keyword>
<dbReference type="Gene3D" id="1.10.600.10">
    <property type="entry name" value="Farnesyl Diphosphate Synthase"/>
    <property type="match status" value="1"/>
</dbReference>
<dbReference type="Proteomes" id="UP000694924">
    <property type="component" value="Unplaced"/>
</dbReference>
<accession>A0ABM1JC66</accession>
<dbReference type="PANTHER" id="PTHR31480">
    <property type="entry name" value="BIFUNCTIONAL LYCOPENE CYCLASE/PHYTOENE SYNTHASE"/>
    <property type="match status" value="1"/>
</dbReference>
<evidence type="ECO:0000256" key="3">
    <source>
        <dbReference type="ARBA" id="ARBA00022746"/>
    </source>
</evidence>
<reference evidence="5" key="1">
    <citation type="submission" date="2025-08" db="UniProtKB">
        <authorList>
            <consortium name="RefSeq"/>
        </authorList>
    </citation>
    <scope>IDENTIFICATION</scope>
    <source>
        <tissue evidence="5">Whole body</tissue>
    </source>
</reference>
<dbReference type="RefSeq" id="XP_015190054.1">
    <property type="nucleotide sequence ID" value="XM_015334568.1"/>
</dbReference>
<dbReference type="SUPFAM" id="SSF48576">
    <property type="entry name" value="Terpenoid synthases"/>
    <property type="match status" value="1"/>
</dbReference>
<organism evidence="4 5">
    <name type="scientific">Polistes dominula</name>
    <name type="common">European paper wasp</name>
    <name type="synonym">Vespa dominula</name>
    <dbReference type="NCBI Taxonomy" id="743375"/>
    <lineage>
        <taxon>Eukaryota</taxon>
        <taxon>Metazoa</taxon>
        <taxon>Ecdysozoa</taxon>
        <taxon>Arthropoda</taxon>
        <taxon>Hexapoda</taxon>
        <taxon>Insecta</taxon>
        <taxon>Pterygota</taxon>
        <taxon>Neoptera</taxon>
        <taxon>Endopterygota</taxon>
        <taxon>Hymenoptera</taxon>
        <taxon>Apocrita</taxon>
        <taxon>Aculeata</taxon>
        <taxon>Vespoidea</taxon>
        <taxon>Vespidae</taxon>
        <taxon>Polistinae</taxon>
        <taxon>Polistini</taxon>
        <taxon>Polistes</taxon>
    </lineage>
</organism>
<dbReference type="InterPro" id="IPR002060">
    <property type="entry name" value="Squ/phyt_synthse"/>
</dbReference>
<gene>
    <name evidence="5" type="primary">LOC107073833</name>
</gene>
<dbReference type="Pfam" id="PF00494">
    <property type="entry name" value="SQS_PSY"/>
    <property type="match status" value="1"/>
</dbReference>
<name>A0ABM1JC66_POLDO</name>
<proteinExistence type="predicted"/>
<sequence length="304" mass="35090">MTTLSLLVNKSIVRQCFRCMTTMKKQSPGEYCLELVRKNDYENFLCTLLLPKNIKAAGFAIRAFNVEIAQVEDQVTMKHVGQMRLQFWKETLNSIYDGLPSKTPVAIELHRILQKHKLSKRYFKRLIEARLDKLEKSIFPNIQAIENYSENAVSSIYYLLLEANGIKNINADHAASHLGKAHGIITLIRSIPYHAQKRVIILPQDILMKHNVSSEAILRNVKTTAVNDVIFEVASCAKQHLDEAILLNTFKKSKVIFLPIVFLENYLEELRRTDFDVFHPQHAKRNGFLPLQLLWKKITDKFSK</sequence>
<keyword evidence="4" id="KW-1185">Reference proteome</keyword>
<evidence type="ECO:0000313" key="5">
    <source>
        <dbReference type="RefSeq" id="XP_015190054.1"/>
    </source>
</evidence>
<evidence type="ECO:0000313" key="4">
    <source>
        <dbReference type="Proteomes" id="UP000694924"/>
    </source>
</evidence>
<dbReference type="InterPro" id="IPR008949">
    <property type="entry name" value="Isoprenoid_synthase_dom_sf"/>
</dbReference>
<evidence type="ECO:0000256" key="1">
    <source>
        <dbReference type="ARBA" id="ARBA00001805"/>
    </source>
</evidence>